<proteinExistence type="predicted"/>
<reference evidence="2 3" key="2">
    <citation type="submission" date="2024-10" db="EMBL/GenBank/DDBJ databases">
        <authorList>
            <person name="Ryan C."/>
        </authorList>
    </citation>
    <scope>NUCLEOTIDE SEQUENCE [LARGE SCALE GENOMIC DNA]</scope>
</reference>
<dbReference type="PROSITE" id="PS50181">
    <property type="entry name" value="FBOX"/>
    <property type="match status" value="1"/>
</dbReference>
<dbReference type="Gene3D" id="1.20.1280.50">
    <property type="match status" value="1"/>
</dbReference>
<dbReference type="EMBL" id="OZ075131">
    <property type="protein sequence ID" value="CAL4978956.1"/>
    <property type="molecule type" value="Genomic_DNA"/>
</dbReference>
<dbReference type="Pfam" id="PF00646">
    <property type="entry name" value="F-box"/>
    <property type="match status" value="1"/>
</dbReference>
<dbReference type="PANTHER" id="PTHR34591:SF43">
    <property type="entry name" value="F-BOX DOMAIN-CONTAINING PROTEIN"/>
    <property type="match status" value="1"/>
</dbReference>
<dbReference type="PANTHER" id="PTHR34591">
    <property type="entry name" value="OS03G0653100 PROTEIN-RELATED"/>
    <property type="match status" value="1"/>
</dbReference>
<dbReference type="SUPFAM" id="SSF81383">
    <property type="entry name" value="F-box domain"/>
    <property type="match status" value="1"/>
</dbReference>
<accession>A0ABC9AHY8</accession>
<organism evidence="2 3">
    <name type="scientific">Urochloa decumbens</name>
    <dbReference type="NCBI Taxonomy" id="240449"/>
    <lineage>
        <taxon>Eukaryota</taxon>
        <taxon>Viridiplantae</taxon>
        <taxon>Streptophyta</taxon>
        <taxon>Embryophyta</taxon>
        <taxon>Tracheophyta</taxon>
        <taxon>Spermatophyta</taxon>
        <taxon>Magnoliopsida</taxon>
        <taxon>Liliopsida</taxon>
        <taxon>Poales</taxon>
        <taxon>Poaceae</taxon>
        <taxon>PACMAD clade</taxon>
        <taxon>Panicoideae</taxon>
        <taxon>Panicodae</taxon>
        <taxon>Paniceae</taxon>
        <taxon>Melinidinae</taxon>
        <taxon>Urochloa</taxon>
    </lineage>
</organism>
<feature type="domain" description="F-box" evidence="1">
    <location>
        <begin position="8"/>
        <end position="54"/>
    </location>
</feature>
<evidence type="ECO:0000313" key="2">
    <source>
        <dbReference type="EMBL" id="CAL4978956.1"/>
    </source>
</evidence>
<reference evidence="3" key="1">
    <citation type="submission" date="2024-06" db="EMBL/GenBank/DDBJ databases">
        <authorList>
            <person name="Ryan C."/>
        </authorList>
    </citation>
    <scope>NUCLEOTIDE SEQUENCE [LARGE SCALE GENOMIC DNA]</scope>
</reference>
<dbReference type="SMART" id="SM00256">
    <property type="entry name" value="FBOX"/>
    <property type="match status" value="1"/>
</dbReference>
<gene>
    <name evidence="2" type="ORF">URODEC1_LOCUS55039</name>
</gene>
<protein>
    <recommendedName>
        <fullName evidence="1">F-box domain-containing protein</fullName>
    </recommendedName>
</protein>
<name>A0ABC9AHY8_9POAL</name>
<dbReference type="AlphaFoldDB" id="A0ABC9AHY8"/>
<dbReference type="InterPro" id="IPR036047">
    <property type="entry name" value="F-box-like_dom_sf"/>
</dbReference>
<dbReference type="CDD" id="cd22157">
    <property type="entry name" value="F-box_AtFBW1-like"/>
    <property type="match status" value="1"/>
</dbReference>
<dbReference type="Proteomes" id="UP001497457">
    <property type="component" value="Chromosome 21rd"/>
</dbReference>
<dbReference type="InterPro" id="IPR001810">
    <property type="entry name" value="F-box_dom"/>
</dbReference>
<sequence length="338" mass="38243">MQATDTVAAPPPALPDDVLEDILSRLPARSLAASRRVCKAWRDVVDERQLLAPAAAPPTALGARPLRQLQRLLARPSTTSINGKFSFITREKPFGSHTVLNHCNGLVLDSGDRRSAMYVCNPMTRRWVCLPPHHDDRYQHQQRRTFLVFDPAVSPAQWEVLMAPLEPHKEKAAKDMEPEERMMEWPPAMWRWSVVSSIALEWEEKVFVRVGEAAGTVAELLMHELDDELEPQWRYGAYCHGALYMHCRGEFISRLSLSTSKYRVIKSPIDLAECHGGEDERVLSSIGKSGNRVCFAALDGLGQLRVWMLNESGEETKWLLKHHSVVNLRYEQMTGDGP</sequence>
<evidence type="ECO:0000259" key="1">
    <source>
        <dbReference type="PROSITE" id="PS50181"/>
    </source>
</evidence>
<keyword evidence="3" id="KW-1185">Reference proteome</keyword>
<evidence type="ECO:0000313" key="3">
    <source>
        <dbReference type="Proteomes" id="UP001497457"/>
    </source>
</evidence>